<dbReference type="Proteomes" id="UP000799766">
    <property type="component" value="Unassembled WGS sequence"/>
</dbReference>
<dbReference type="PANTHER" id="PTHR44144">
    <property type="entry name" value="DNAJ HOMOLOG SUBFAMILY C MEMBER 9"/>
    <property type="match status" value="1"/>
</dbReference>
<accession>A0A6A6P8X1</accession>
<dbReference type="Pfam" id="PF00226">
    <property type="entry name" value="DnaJ"/>
    <property type="match status" value="1"/>
</dbReference>
<reference evidence="3" key="1">
    <citation type="journal article" date="2020" name="Stud. Mycol.">
        <title>101 Dothideomycetes genomes: a test case for predicting lifestyles and emergence of pathogens.</title>
        <authorList>
            <person name="Haridas S."/>
            <person name="Albert R."/>
            <person name="Binder M."/>
            <person name="Bloem J."/>
            <person name="Labutti K."/>
            <person name="Salamov A."/>
            <person name="Andreopoulos B."/>
            <person name="Baker S."/>
            <person name="Barry K."/>
            <person name="Bills G."/>
            <person name="Bluhm B."/>
            <person name="Cannon C."/>
            <person name="Castanera R."/>
            <person name="Culley D."/>
            <person name="Daum C."/>
            <person name="Ezra D."/>
            <person name="Gonzalez J."/>
            <person name="Henrissat B."/>
            <person name="Kuo A."/>
            <person name="Liang C."/>
            <person name="Lipzen A."/>
            <person name="Lutzoni F."/>
            <person name="Magnuson J."/>
            <person name="Mondo S."/>
            <person name="Nolan M."/>
            <person name="Ohm R."/>
            <person name="Pangilinan J."/>
            <person name="Park H.-J."/>
            <person name="Ramirez L."/>
            <person name="Alfaro M."/>
            <person name="Sun H."/>
            <person name="Tritt A."/>
            <person name="Yoshinaga Y."/>
            <person name="Zwiers L.-H."/>
            <person name="Turgeon B."/>
            <person name="Goodwin S."/>
            <person name="Spatafora J."/>
            <person name="Crous P."/>
            <person name="Grigoriev I."/>
        </authorList>
    </citation>
    <scope>NUCLEOTIDE SEQUENCE</scope>
    <source>
        <strain evidence="3">ATCC 16933</strain>
    </source>
</reference>
<feature type="region of interest" description="Disordered" evidence="1">
    <location>
        <begin position="183"/>
        <end position="343"/>
    </location>
</feature>
<dbReference type="FunFam" id="1.10.287.110:FF:000110">
    <property type="entry name" value="DnaJ domain protein (AFU_orthologue AFUA_2G13210)"/>
    <property type="match status" value="1"/>
</dbReference>
<dbReference type="SUPFAM" id="SSF46565">
    <property type="entry name" value="Chaperone J-domain"/>
    <property type="match status" value="1"/>
</dbReference>
<feature type="compositionally biased region" description="Basic and acidic residues" evidence="1">
    <location>
        <begin position="187"/>
        <end position="218"/>
    </location>
</feature>
<dbReference type="SMART" id="SM00271">
    <property type="entry name" value="DnaJ"/>
    <property type="match status" value="1"/>
</dbReference>
<feature type="compositionally biased region" description="Basic residues" evidence="1">
    <location>
        <begin position="219"/>
        <end position="232"/>
    </location>
</feature>
<dbReference type="CDD" id="cd06257">
    <property type="entry name" value="DnaJ"/>
    <property type="match status" value="1"/>
</dbReference>
<feature type="compositionally biased region" description="Basic residues" evidence="1">
    <location>
        <begin position="330"/>
        <end position="343"/>
    </location>
</feature>
<dbReference type="InterPro" id="IPR018253">
    <property type="entry name" value="DnaJ_domain_CS"/>
</dbReference>
<dbReference type="Pfam" id="PF23302">
    <property type="entry name" value="HTH_DNAJC9"/>
    <property type="match status" value="1"/>
</dbReference>
<dbReference type="GO" id="GO:0031072">
    <property type="term" value="F:heat shock protein binding"/>
    <property type="evidence" value="ECO:0007669"/>
    <property type="project" value="TreeGrafter"/>
</dbReference>
<evidence type="ECO:0000259" key="2">
    <source>
        <dbReference type="PROSITE" id="PS50076"/>
    </source>
</evidence>
<evidence type="ECO:0000313" key="4">
    <source>
        <dbReference type="Proteomes" id="UP000799766"/>
    </source>
</evidence>
<organism evidence="3 4">
    <name type="scientific">Lineolata rhizophorae</name>
    <dbReference type="NCBI Taxonomy" id="578093"/>
    <lineage>
        <taxon>Eukaryota</taxon>
        <taxon>Fungi</taxon>
        <taxon>Dikarya</taxon>
        <taxon>Ascomycota</taxon>
        <taxon>Pezizomycotina</taxon>
        <taxon>Dothideomycetes</taxon>
        <taxon>Dothideomycetes incertae sedis</taxon>
        <taxon>Lineolatales</taxon>
        <taxon>Lineolataceae</taxon>
        <taxon>Lineolata</taxon>
    </lineage>
</organism>
<dbReference type="PANTHER" id="PTHR44144:SF1">
    <property type="entry name" value="DNAJ HOMOLOG SUBFAMILY C MEMBER 9"/>
    <property type="match status" value="1"/>
</dbReference>
<dbReference type="AlphaFoldDB" id="A0A6A6P8X1"/>
<feature type="compositionally biased region" description="Acidic residues" evidence="1">
    <location>
        <begin position="311"/>
        <end position="326"/>
    </location>
</feature>
<evidence type="ECO:0000313" key="3">
    <source>
        <dbReference type="EMBL" id="KAF2460395.1"/>
    </source>
</evidence>
<sequence>MAPKFEDLADEPPSSIDPYAVLGLEHDASADQVKSAYRKAALKTHPDKVAGDEKEGAHAKFQEVAFAYAVLSDPRRRSRYDATGRTEETLHPDDVDDDFNWTEFYREQFEDVVNFDSINQFASEYKGSEEERNDLLAAYERFKGDMRKMYEVIMLSNPIDDDERFRTILDEAIKKGDVEAFPQYTQESERSRKRRVDEAGKEAKEAEVLAVELEEKKKNGGKKGKGSTKKGAKKDESANGTVELMAMIQKKHQSRASNFLANLEAKYAPKGKKGKRTREMADMDEPPEEAFQKTAERQKKAKIDKNGVLAEETEETGEADDAAEDEGPSRRKTRHSKKTKAKA</sequence>
<dbReference type="InterPro" id="IPR052594">
    <property type="entry name" value="J_domain-containing_protein"/>
</dbReference>
<dbReference type="EMBL" id="MU001673">
    <property type="protein sequence ID" value="KAF2460395.1"/>
    <property type="molecule type" value="Genomic_DNA"/>
</dbReference>
<name>A0A6A6P8X1_9PEZI</name>
<dbReference type="Gene3D" id="1.10.287.110">
    <property type="entry name" value="DnaJ domain"/>
    <property type="match status" value="1"/>
</dbReference>
<dbReference type="PROSITE" id="PS50076">
    <property type="entry name" value="DNAJ_2"/>
    <property type="match status" value="1"/>
</dbReference>
<gene>
    <name evidence="3" type="ORF">BDY21DRAFT_335289</name>
</gene>
<proteinExistence type="predicted"/>
<feature type="compositionally biased region" description="Basic and acidic residues" evidence="1">
    <location>
        <begin position="290"/>
        <end position="305"/>
    </location>
</feature>
<dbReference type="InterPro" id="IPR056453">
    <property type="entry name" value="HTH_DNAJC9"/>
</dbReference>
<feature type="domain" description="J" evidence="2">
    <location>
        <begin position="17"/>
        <end position="84"/>
    </location>
</feature>
<evidence type="ECO:0000256" key="1">
    <source>
        <dbReference type="SAM" id="MobiDB-lite"/>
    </source>
</evidence>
<protein>
    <recommendedName>
        <fullName evidence="2">J domain-containing protein</fullName>
    </recommendedName>
</protein>
<dbReference type="InterPro" id="IPR001623">
    <property type="entry name" value="DnaJ_domain"/>
</dbReference>
<keyword evidence="4" id="KW-1185">Reference proteome</keyword>
<dbReference type="PROSITE" id="PS00636">
    <property type="entry name" value="DNAJ_1"/>
    <property type="match status" value="1"/>
</dbReference>
<dbReference type="PRINTS" id="PR00625">
    <property type="entry name" value="JDOMAIN"/>
</dbReference>
<dbReference type="GO" id="GO:0005634">
    <property type="term" value="C:nucleus"/>
    <property type="evidence" value="ECO:0007669"/>
    <property type="project" value="TreeGrafter"/>
</dbReference>
<dbReference type="InterPro" id="IPR036869">
    <property type="entry name" value="J_dom_sf"/>
</dbReference>
<dbReference type="OrthoDB" id="110024at2759"/>
<dbReference type="GO" id="GO:0005737">
    <property type="term" value="C:cytoplasm"/>
    <property type="evidence" value="ECO:0007669"/>
    <property type="project" value="TreeGrafter"/>
</dbReference>